<evidence type="ECO:0000313" key="4">
    <source>
        <dbReference type="Proteomes" id="UP001605261"/>
    </source>
</evidence>
<name>A0ABW7CZ19_9GAMM</name>
<feature type="region of interest" description="Disordered" evidence="1">
    <location>
        <begin position="1"/>
        <end position="21"/>
    </location>
</feature>
<gene>
    <name evidence="3" type="ORF">ACEU0G_000041</name>
</gene>
<protein>
    <recommendedName>
        <fullName evidence="5">DUF4234 domain-containing protein</fullName>
    </recommendedName>
</protein>
<keyword evidence="2" id="KW-1133">Transmembrane helix</keyword>
<sequence>MHNPYKPPGQALPSSGQPMSAPLPPDQRAALLQATDKPMYFAPSTFKLAAMSLVTFGLYTLYWFWRNWQAIQRETGESLWPWARALFCPLWCFSCFAQLADLVRGRRRELAFPVALLGIVFLVLTLAGRLDNAASLLAFLSFVPLLPVNALLRQYHRDERIDSTRLDRLTIWHVLILLAGGGLLLMLLLVIILGEVTINLPEGTLS</sequence>
<keyword evidence="4" id="KW-1185">Reference proteome</keyword>
<dbReference type="Proteomes" id="UP001605261">
    <property type="component" value="Unassembled WGS sequence"/>
</dbReference>
<evidence type="ECO:0000313" key="3">
    <source>
        <dbReference type="EMBL" id="MFG6110182.1"/>
    </source>
</evidence>
<evidence type="ECO:0000256" key="2">
    <source>
        <dbReference type="SAM" id="Phobius"/>
    </source>
</evidence>
<reference evidence="3 4" key="1">
    <citation type="submission" date="2024-09" db="EMBL/GenBank/DDBJ databases">
        <authorList>
            <consortium name="All-Russian atlas of soil microorganisms"/>
            <consortium name="as a basis for the search for new antimicrobial producers and enzymes with unique properties"/>
            <person name="Sokolova E.A."/>
            <person name="Voronina E.N."/>
        </authorList>
    </citation>
    <scope>NUCLEOTIDE SEQUENCE [LARGE SCALE GENOMIC DNA]</scope>
    <source>
        <strain evidence="3 4">AF-22b-331.1</strain>
    </source>
</reference>
<proteinExistence type="predicted"/>
<feature type="transmembrane region" description="Helical" evidence="2">
    <location>
        <begin position="172"/>
        <end position="193"/>
    </location>
</feature>
<keyword evidence="2" id="KW-0472">Membrane</keyword>
<feature type="transmembrane region" description="Helical" evidence="2">
    <location>
        <begin position="46"/>
        <end position="64"/>
    </location>
</feature>
<evidence type="ECO:0008006" key="5">
    <source>
        <dbReference type="Google" id="ProtNLM"/>
    </source>
</evidence>
<evidence type="ECO:0000256" key="1">
    <source>
        <dbReference type="SAM" id="MobiDB-lite"/>
    </source>
</evidence>
<comment type="caution">
    <text evidence="3">The sequence shown here is derived from an EMBL/GenBank/DDBJ whole genome shotgun (WGS) entry which is preliminary data.</text>
</comment>
<dbReference type="RefSeq" id="WP_394163910.1">
    <property type="nucleotide sequence ID" value="NZ_JBHGCJ010000010.1"/>
</dbReference>
<feature type="transmembrane region" description="Helical" evidence="2">
    <location>
        <begin position="133"/>
        <end position="152"/>
    </location>
</feature>
<feature type="transmembrane region" description="Helical" evidence="2">
    <location>
        <begin position="110"/>
        <end position="127"/>
    </location>
</feature>
<keyword evidence="2" id="KW-0812">Transmembrane</keyword>
<dbReference type="EMBL" id="JBHGCJ010000010">
    <property type="protein sequence ID" value="MFG6110182.1"/>
    <property type="molecule type" value="Genomic_DNA"/>
</dbReference>
<organism evidence="3 4">
    <name type="scientific">Stenotrophomonas nematodicola</name>
    <dbReference type="NCBI Taxonomy" id="2656746"/>
    <lineage>
        <taxon>Bacteria</taxon>
        <taxon>Pseudomonadati</taxon>
        <taxon>Pseudomonadota</taxon>
        <taxon>Gammaproteobacteria</taxon>
        <taxon>Lysobacterales</taxon>
        <taxon>Lysobacteraceae</taxon>
        <taxon>Stenotrophomonas</taxon>
    </lineage>
</organism>
<accession>A0ABW7CZ19</accession>